<evidence type="ECO:0000313" key="1">
    <source>
        <dbReference type="EMBL" id="SLN48554.1"/>
    </source>
</evidence>
<organism evidence="1 2">
    <name type="scientific">Falsiruegeria litorea R37</name>
    <dbReference type="NCBI Taxonomy" id="1200284"/>
    <lineage>
        <taxon>Bacteria</taxon>
        <taxon>Pseudomonadati</taxon>
        <taxon>Pseudomonadota</taxon>
        <taxon>Alphaproteobacteria</taxon>
        <taxon>Rhodobacterales</taxon>
        <taxon>Roseobacteraceae</taxon>
        <taxon>Falsiruegeria</taxon>
    </lineage>
</organism>
<evidence type="ECO:0000313" key="2">
    <source>
        <dbReference type="Proteomes" id="UP000193077"/>
    </source>
</evidence>
<proteinExistence type="predicted"/>
<name>A0A1Y5SU83_9RHOB</name>
<protein>
    <submittedName>
        <fullName evidence="1">Uncharacterized protein</fullName>
    </submittedName>
</protein>
<accession>A0A1Y5SU83</accession>
<gene>
    <name evidence="1" type="ORF">TRL7639_02678</name>
</gene>
<sequence>MQTTLLTNGNKLIVSGETYYAVPPAPTEEIGAGKGAIETQVGSALRSLFEAFEVTSVTACDGTCTVKRGAGRDVSTNRSDTCAVNLRIMEVH</sequence>
<dbReference type="Proteomes" id="UP000193077">
    <property type="component" value="Unassembled WGS sequence"/>
</dbReference>
<reference evidence="1 2" key="1">
    <citation type="submission" date="2017-03" db="EMBL/GenBank/DDBJ databases">
        <authorList>
            <person name="Afonso C.L."/>
            <person name="Miller P.J."/>
            <person name="Scott M.A."/>
            <person name="Spackman E."/>
            <person name="Goraichik I."/>
            <person name="Dimitrov K.M."/>
            <person name="Suarez D.L."/>
            <person name="Swayne D.E."/>
        </authorList>
    </citation>
    <scope>NUCLEOTIDE SEQUENCE [LARGE SCALE GENOMIC DNA]</scope>
    <source>
        <strain evidence="1 2">CECT 7639</strain>
    </source>
</reference>
<keyword evidence="2" id="KW-1185">Reference proteome</keyword>
<dbReference type="AlphaFoldDB" id="A0A1Y5SU83"/>
<dbReference type="EMBL" id="FWFO01000001">
    <property type="protein sequence ID" value="SLN48554.1"/>
    <property type="molecule type" value="Genomic_DNA"/>
</dbReference>